<protein>
    <recommendedName>
        <fullName evidence="3">Cupin 2 conserved barrel domain-containing protein</fullName>
    </recommendedName>
</protein>
<reference evidence="1 2" key="1">
    <citation type="journal article" date="2016" name="Nat. Commun.">
        <title>Thousands of microbial genomes shed light on interconnected biogeochemical processes in an aquifer system.</title>
        <authorList>
            <person name="Anantharaman K."/>
            <person name="Brown C.T."/>
            <person name="Hug L.A."/>
            <person name="Sharon I."/>
            <person name="Castelle C.J."/>
            <person name="Probst A.J."/>
            <person name="Thomas B.C."/>
            <person name="Singh A."/>
            <person name="Wilkins M.J."/>
            <person name="Karaoz U."/>
            <person name="Brodie E.L."/>
            <person name="Williams K.H."/>
            <person name="Hubbard S.S."/>
            <person name="Banfield J.F."/>
        </authorList>
    </citation>
    <scope>NUCLEOTIDE SEQUENCE [LARGE SCALE GENOMIC DNA]</scope>
</reference>
<dbReference type="InterPro" id="IPR014710">
    <property type="entry name" value="RmlC-like_jellyroll"/>
</dbReference>
<dbReference type="CDD" id="cd02208">
    <property type="entry name" value="cupin_RmlC-like"/>
    <property type="match status" value="1"/>
</dbReference>
<gene>
    <name evidence="1" type="ORF">A3D34_01220</name>
</gene>
<organism evidence="1 2">
    <name type="scientific">Candidatus Staskawiczbacteria bacterium RIFCSPHIGHO2_02_FULL_33_16</name>
    <dbReference type="NCBI Taxonomy" id="1802204"/>
    <lineage>
        <taxon>Bacteria</taxon>
        <taxon>Candidatus Staskawicziibacteriota</taxon>
    </lineage>
</organism>
<dbReference type="EMBL" id="MHOQ01000003">
    <property type="protein sequence ID" value="OGZ67561.1"/>
    <property type="molecule type" value="Genomic_DNA"/>
</dbReference>
<dbReference type="Gene3D" id="2.60.120.10">
    <property type="entry name" value="Jelly Rolls"/>
    <property type="match status" value="1"/>
</dbReference>
<dbReference type="AlphaFoldDB" id="A0A1G2HZB7"/>
<evidence type="ECO:0000313" key="2">
    <source>
        <dbReference type="Proteomes" id="UP000179183"/>
    </source>
</evidence>
<dbReference type="SUPFAM" id="SSF51182">
    <property type="entry name" value="RmlC-like cupins"/>
    <property type="match status" value="1"/>
</dbReference>
<accession>A0A1G2HZB7</accession>
<proteinExistence type="predicted"/>
<sequence length="161" mass="18884">MKLHHRIKINLEINMTENSFDTENYKITQDTWGEIGKIKGPQNFFWFIGSFIDSPSLAKRDDFEVKYWEFKKGEEYKHKPKFQVLCTEYNFIIEGKIMGRIGDKKGIVLEKGDYIVIRPGEIVNLQQVIIEDVKGITIKTPSRHGDTIKNETIEKLLNFEK</sequence>
<comment type="caution">
    <text evidence="1">The sequence shown here is derived from an EMBL/GenBank/DDBJ whole genome shotgun (WGS) entry which is preliminary data.</text>
</comment>
<dbReference type="InterPro" id="IPR011051">
    <property type="entry name" value="RmlC_Cupin_sf"/>
</dbReference>
<evidence type="ECO:0000313" key="1">
    <source>
        <dbReference type="EMBL" id="OGZ67561.1"/>
    </source>
</evidence>
<evidence type="ECO:0008006" key="3">
    <source>
        <dbReference type="Google" id="ProtNLM"/>
    </source>
</evidence>
<name>A0A1G2HZB7_9BACT</name>
<dbReference type="Proteomes" id="UP000179183">
    <property type="component" value="Unassembled WGS sequence"/>
</dbReference>